<dbReference type="Pfam" id="PF01840">
    <property type="entry name" value="TCL1_MTCP1"/>
    <property type="match status" value="1"/>
</dbReference>
<dbReference type="SUPFAM" id="SSF50904">
    <property type="entry name" value="Oncogene products"/>
    <property type="match status" value="1"/>
</dbReference>
<evidence type="ECO:0000256" key="2">
    <source>
        <dbReference type="SAM" id="MobiDB-lite"/>
    </source>
</evidence>
<evidence type="ECO:0000313" key="4">
    <source>
        <dbReference type="Proteomes" id="UP000050525"/>
    </source>
</evidence>
<comment type="similarity">
    <text evidence="1">Belongs to the TCL1 family.</text>
</comment>
<protein>
    <submittedName>
        <fullName evidence="3">Protein p13 MTCP-1</fullName>
    </submittedName>
</protein>
<sequence length="196" mass="22114">MAEGGDAGAPPIRLWVRRVGVYCDERRKTWLVAVAEEEGTLRARIRRVQVPLGEALRPSQLPPSQLPHMWQLSLSEQYRDSNSRVWEIEHHLMIGGVEELLLRLMPDSNSTQDLRTGSEEEDCGTTGGALVLWKCPRRILARNKPVKYRNACKPTTIWRLNARLCSTRCEGAAPGTPKADPSAVQGLRKRKQRGRN</sequence>
<evidence type="ECO:0000313" key="3">
    <source>
        <dbReference type="EMBL" id="KYO45094.1"/>
    </source>
</evidence>
<gene>
    <name evidence="3" type="primary">MTCP1</name>
    <name evidence="3" type="ORF">Y1Q_0007390</name>
</gene>
<dbReference type="GO" id="GO:0043539">
    <property type="term" value="F:protein serine/threonine kinase activator activity"/>
    <property type="evidence" value="ECO:0007669"/>
    <property type="project" value="InterPro"/>
</dbReference>
<dbReference type="InterPro" id="IPR004832">
    <property type="entry name" value="TCL1_MTCP1"/>
</dbReference>
<comment type="caution">
    <text evidence="3">The sequence shown here is derived from an EMBL/GenBank/DDBJ whole genome shotgun (WGS) entry which is preliminary data.</text>
</comment>
<dbReference type="InterPro" id="IPR036672">
    <property type="entry name" value="TCL1_MTCP1_sf"/>
</dbReference>
<name>A0A151P7U4_ALLMI</name>
<proteinExistence type="inferred from homology"/>
<feature type="region of interest" description="Disordered" evidence="2">
    <location>
        <begin position="171"/>
        <end position="196"/>
    </location>
</feature>
<keyword evidence="4" id="KW-1185">Reference proteome</keyword>
<evidence type="ECO:0000256" key="1">
    <source>
        <dbReference type="ARBA" id="ARBA00006399"/>
    </source>
</evidence>
<feature type="compositionally biased region" description="Basic residues" evidence="2">
    <location>
        <begin position="187"/>
        <end position="196"/>
    </location>
</feature>
<accession>A0A151P7U4</accession>
<dbReference type="EMBL" id="AKHW03000635">
    <property type="protein sequence ID" value="KYO45094.1"/>
    <property type="molecule type" value="Genomic_DNA"/>
</dbReference>
<dbReference type="Gene3D" id="2.40.15.10">
    <property type="entry name" value="TCL1/MTCP1"/>
    <property type="match status" value="1"/>
</dbReference>
<reference evidence="3 4" key="1">
    <citation type="journal article" date="2012" name="Genome Biol.">
        <title>Sequencing three crocodilian genomes to illuminate the evolution of archosaurs and amniotes.</title>
        <authorList>
            <person name="St John J.A."/>
            <person name="Braun E.L."/>
            <person name="Isberg S.R."/>
            <person name="Miles L.G."/>
            <person name="Chong A.Y."/>
            <person name="Gongora J."/>
            <person name="Dalzell P."/>
            <person name="Moran C."/>
            <person name="Bed'hom B."/>
            <person name="Abzhanov A."/>
            <person name="Burgess S.C."/>
            <person name="Cooksey A.M."/>
            <person name="Castoe T.A."/>
            <person name="Crawford N.G."/>
            <person name="Densmore L.D."/>
            <person name="Drew J.C."/>
            <person name="Edwards S.V."/>
            <person name="Faircloth B.C."/>
            <person name="Fujita M.K."/>
            <person name="Greenwold M.J."/>
            <person name="Hoffmann F.G."/>
            <person name="Howard J.M."/>
            <person name="Iguchi T."/>
            <person name="Janes D.E."/>
            <person name="Khan S.Y."/>
            <person name="Kohno S."/>
            <person name="de Koning A.J."/>
            <person name="Lance S.L."/>
            <person name="McCarthy F.M."/>
            <person name="McCormack J.E."/>
            <person name="Merchant M.E."/>
            <person name="Peterson D.G."/>
            <person name="Pollock D.D."/>
            <person name="Pourmand N."/>
            <person name="Raney B.J."/>
            <person name="Roessler K.A."/>
            <person name="Sanford J.R."/>
            <person name="Sawyer R.H."/>
            <person name="Schmidt C.J."/>
            <person name="Triplett E.W."/>
            <person name="Tuberville T.D."/>
            <person name="Venegas-Anaya M."/>
            <person name="Howard J.T."/>
            <person name="Jarvis E.D."/>
            <person name="Guillette L.J.Jr."/>
            <person name="Glenn T.C."/>
            <person name="Green R.E."/>
            <person name="Ray D.A."/>
        </authorList>
    </citation>
    <scope>NUCLEOTIDE SEQUENCE [LARGE SCALE GENOMIC DNA]</scope>
    <source>
        <strain evidence="3">KSC_2009_1</strain>
    </source>
</reference>
<dbReference type="eggNOG" id="ENOG502S5U8">
    <property type="taxonomic scope" value="Eukaryota"/>
</dbReference>
<dbReference type="PANTHER" id="PTHR14060:SF8">
    <property type="entry name" value="PROTEIN P13 MTCP-1"/>
    <property type="match status" value="1"/>
</dbReference>
<dbReference type="Proteomes" id="UP000050525">
    <property type="component" value="Unassembled WGS sequence"/>
</dbReference>
<dbReference type="PANTHER" id="PTHR14060">
    <property type="entry name" value="PROTEIN P13 MTCP-1"/>
    <property type="match status" value="1"/>
</dbReference>
<organism evidence="3 4">
    <name type="scientific">Alligator mississippiensis</name>
    <name type="common">American alligator</name>
    <dbReference type="NCBI Taxonomy" id="8496"/>
    <lineage>
        <taxon>Eukaryota</taxon>
        <taxon>Metazoa</taxon>
        <taxon>Chordata</taxon>
        <taxon>Craniata</taxon>
        <taxon>Vertebrata</taxon>
        <taxon>Euteleostomi</taxon>
        <taxon>Archelosauria</taxon>
        <taxon>Archosauria</taxon>
        <taxon>Crocodylia</taxon>
        <taxon>Alligatoridae</taxon>
        <taxon>Alligatorinae</taxon>
        <taxon>Alligator</taxon>
    </lineage>
</organism>
<dbReference type="AlphaFoldDB" id="A0A151P7U4"/>